<evidence type="ECO:0000313" key="1">
    <source>
        <dbReference type="EMBL" id="GEA49757.1"/>
    </source>
</evidence>
<organism evidence="1 2">
    <name type="scientific">Vibrio inusitatus NBRC 102082</name>
    <dbReference type="NCBI Taxonomy" id="1219070"/>
    <lineage>
        <taxon>Bacteria</taxon>
        <taxon>Pseudomonadati</taxon>
        <taxon>Pseudomonadota</taxon>
        <taxon>Gammaproteobacteria</taxon>
        <taxon>Vibrionales</taxon>
        <taxon>Vibrionaceae</taxon>
        <taxon>Vibrio</taxon>
    </lineage>
</organism>
<gene>
    <name evidence="1" type="ORF">VIN01S_05610</name>
</gene>
<dbReference type="AlphaFoldDB" id="A0A4Y3HRW4"/>
<dbReference type="SUPFAM" id="SSF53474">
    <property type="entry name" value="alpha/beta-Hydrolases"/>
    <property type="match status" value="1"/>
</dbReference>
<dbReference type="RefSeq" id="WP_167496149.1">
    <property type="nucleotide sequence ID" value="NZ_BJLF01000002.1"/>
</dbReference>
<dbReference type="InterPro" id="IPR029058">
    <property type="entry name" value="AB_hydrolase_fold"/>
</dbReference>
<protein>
    <submittedName>
        <fullName evidence="1">Uncharacterized protein</fullName>
    </submittedName>
</protein>
<dbReference type="EMBL" id="BJLF01000002">
    <property type="protein sequence ID" value="GEA49757.1"/>
    <property type="molecule type" value="Genomic_DNA"/>
</dbReference>
<dbReference type="Proteomes" id="UP000318717">
    <property type="component" value="Unassembled WGS sequence"/>
</dbReference>
<name>A0A4Y3HRW4_9VIBR</name>
<keyword evidence="2" id="KW-1185">Reference proteome</keyword>
<proteinExistence type="predicted"/>
<reference evidence="1 2" key="1">
    <citation type="submission" date="2019-06" db="EMBL/GenBank/DDBJ databases">
        <title>Whole genome shotgun sequence of Vibrio inusitatus NBRC 102082.</title>
        <authorList>
            <person name="Hosoyama A."/>
            <person name="Uohara A."/>
            <person name="Ohji S."/>
            <person name="Ichikawa N."/>
        </authorList>
    </citation>
    <scope>NUCLEOTIDE SEQUENCE [LARGE SCALE GENOMIC DNA]</scope>
    <source>
        <strain evidence="1 2">NBRC 102082</strain>
    </source>
</reference>
<evidence type="ECO:0000313" key="2">
    <source>
        <dbReference type="Proteomes" id="UP000318717"/>
    </source>
</evidence>
<accession>A0A4Y3HRW4</accession>
<sequence>MFNIEDVVVANKGIDLGQMVVTGLSAGGYYVHVLVDGMVLTYPARDLRKA</sequence>
<comment type="caution">
    <text evidence="1">The sequence shown here is derived from an EMBL/GenBank/DDBJ whole genome shotgun (WGS) entry which is preliminary data.</text>
</comment>